<sequence>MVWRRSGAIAEEPQNLEDVLGDIETLGEDHEKVSFGRALDAFGRRSFAPLLILLPVLEITPVGGIPGVPTALALIIAFIALQLLIGREHVWLPGFVERRETDGEKLAKAVHKLDRAAAWIDSKLTDRFDFMVEGVGARVAAVGILLLCLSVPPLEFLPFASTVPMIAIAAIGLALLVRDGLLMIVALVLGGGSMIFALTSLGGNG</sequence>
<dbReference type="Proteomes" id="UP000008808">
    <property type="component" value="Chromosome"/>
</dbReference>
<evidence type="ECO:0008006" key="4">
    <source>
        <dbReference type="Google" id="ProtNLM"/>
    </source>
</evidence>
<dbReference type="eggNOG" id="COG3932">
    <property type="taxonomic scope" value="Bacteria"/>
</dbReference>
<dbReference type="AlphaFoldDB" id="Q2N7N5"/>
<dbReference type="PIRSF" id="PIRSF033239">
    <property type="entry name" value="ExoD"/>
    <property type="match status" value="1"/>
</dbReference>
<dbReference type="RefSeq" id="WP_011415129.1">
    <property type="nucleotide sequence ID" value="NC_007722.1"/>
</dbReference>
<feature type="transmembrane region" description="Helical" evidence="1">
    <location>
        <begin position="71"/>
        <end position="90"/>
    </location>
</feature>
<gene>
    <name evidence="2" type="ordered locus">ELI_11070</name>
</gene>
<accession>Q2N7N5</accession>
<evidence type="ECO:0000313" key="3">
    <source>
        <dbReference type="Proteomes" id="UP000008808"/>
    </source>
</evidence>
<dbReference type="EMBL" id="CP000157">
    <property type="protein sequence ID" value="ABC64306.1"/>
    <property type="molecule type" value="Genomic_DNA"/>
</dbReference>
<keyword evidence="1" id="KW-0472">Membrane</keyword>
<dbReference type="HOGENOM" id="CLU_093444_1_0_5"/>
<dbReference type="KEGG" id="eli:ELI_11070"/>
<proteinExistence type="predicted"/>
<name>Q2N7N5_ERYLH</name>
<dbReference type="Pfam" id="PF06055">
    <property type="entry name" value="ExoD"/>
    <property type="match status" value="1"/>
</dbReference>
<dbReference type="PANTHER" id="PTHR41795">
    <property type="entry name" value="EXOPOLYSACCHARIDE SYNTHESIS PROTEIN"/>
    <property type="match status" value="1"/>
</dbReference>
<feature type="transmembrane region" description="Helical" evidence="1">
    <location>
        <begin position="184"/>
        <end position="203"/>
    </location>
</feature>
<organism evidence="2 3">
    <name type="scientific">Erythrobacter litoralis (strain HTCC2594)</name>
    <dbReference type="NCBI Taxonomy" id="314225"/>
    <lineage>
        <taxon>Bacteria</taxon>
        <taxon>Pseudomonadati</taxon>
        <taxon>Pseudomonadota</taxon>
        <taxon>Alphaproteobacteria</taxon>
        <taxon>Sphingomonadales</taxon>
        <taxon>Erythrobacteraceae</taxon>
        <taxon>Erythrobacter/Porphyrobacter group</taxon>
        <taxon>Erythrobacter</taxon>
    </lineage>
</organism>
<keyword evidence="3" id="KW-1185">Reference proteome</keyword>
<evidence type="ECO:0000256" key="1">
    <source>
        <dbReference type="SAM" id="Phobius"/>
    </source>
</evidence>
<dbReference type="PANTHER" id="PTHR41795:SF1">
    <property type="entry name" value="EXOPOLYSACCHARIDE SYNTHESIS PROTEIN"/>
    <property type="match status" value="1"/>
</dbReference>
<dbReference type="InterPro" id="IPR010331">
    <property type="entry name" value="ExoD"/>
</dbReference>
<reference evidence="3" key="1">
    <citation type="journal article" date="2009" name="J. Bacteriol.">
        <title>Complete genome sequence of Erythrobacter litoralis HTCC2594.</title>
        <authorList>
            <person name="Oh H.M."/>
            <person name="Giovannoni S.J."/>
            <person name="Ferriera S."/>
            <person name="Johnson J."/>
            <person name="Cho J.C."/>
        </authorList>
    </citation>
    <scope>NUCLEOTIDE SEQUENCE [LARGE SCALE GENOMIC DNA]</scope>
    <source>
        <strain evidence="3">HTCC2594</strain>
    </source>
</reference>
<evidence type="ECO:0000313" key="2">
    <source>
        <dbReference type="EMBL" id="ABC64306.1"/>
    </source>
</evidence>
<keyword evidence="1" id="KW-1133">Transmembrane helix</keyword>
<feature type="transmembrane region" description="Helical" evidence="1">
    <location>
        <begin position="158"/>
        <end position="177"/>
    </location>
</feature>
<dbReference type="STRING" id="314225.ELI_11070"/>
<keyword evidence="1" id="KW-0812">Transmembrane</keyword>
<protein>
    <recommendedName>
        <fullName evidence="4">Exopolysaccharide biosynthesis protein</fullName>
    </recommendedName>
</protein>